<evidence type="ECO:0000259" key="1">
    <source>
        <dbReference type="Pfam" id="PF02602"/>
    </source>
</evidence>
<dbReference type="InterPro" id="IPR039793">
    <property type="entry name" value="UROS/Hem4"/>
</dbReference>
<protein>
    <submittedName>
        <fullName evidence="2">Uroporphyrinogen-III synthase</fullName>
    </submittedName>
</protein>
<dbReference type="CDD" id="cd06578">
    <property type="entry name" value="HemD"/>
    <property type="match status" value="1"/>
</dbReference>
<comment type="caution">
    <text evidence="2">The sequence shown here is derived from an EMBL/GenBank/DDBJ whole genome shotgun (WGS) entry which is preliminary data.</text>
</comment>
<dbReference type="PANTHER" id="PTHR12390:SF0">
    <property type="entry name" value="UROPORPHYRINOGEN-III SYNTHASE"/>
    <property type="match status" value="1"/>
</dbReference>
<gene>
    <name evidence="2" type="ORF">J2D75_01270</name>
</gene>
<name>A0ABS3LHQ5_9PROT</name>
<feature type="domain" description="Tetrapyrrole biosynthesis uroporphyrinogen III synthase" evidence="1">
    <location>
        <begin position="40"/>
        <end position="260"/>
    </location>
</feature>
<dbReference type="Proteomes" id="UP000664399">
    <property type="component" value="Unassembled WGS sequence"/>
</dbReference>
<evidence type="ECO:0000313" key="2">
    <source>
        <dbReference type="EMBL" id="MBO1327104.1"/>
    </source>
</evidence>
<dbReference type="RefSeq" id="WP_207851977.1">
    <property type="nucleotide sequence ID" value="NZ_JAFVMG010000001.1"/>
</dbReference>
<keyword evidence="3" id="KW-1185">Reference proteome</keyword>
<dbReference type="InterPro" id="IPR003754">
    <property type="entry name" value="4pyrrol_synth_uPrphyn_synth"/>
</dbReference>
<reference evidence="2 3" key="1">
    <citation type="submission" date="2021-03" db="EMBL/GenBank/DDBJ databases">
        <title>The complete genome sequence of Acetobacter suratthaniensis TBRC 1719.</title>
        <authorList>
            <person name="Charoenyingcharoen P."/>
            <person name="Yukphan P."/>
        </authorList>
    </citation>
    <scope>NUCLEOTIDE SEQUENCE [LARGE SCALE GENOMIC DNA]</scope>
    <source>
        <strain evidence="2 3">TBRC 1719</strain>
    </source>
</reference>
<dbReference type="EMBL" id="JAFVMG010000001">
    <property type="protein sequence ID" value="MBO1327104.1"/>
    <property type="molecule type" value="Genomic_DNA"/>
</dbReference>
<dbReference type="InterPro" id="IPR036108">
    <property type="entry name" value="4pyrrol_syn_uPrphyn_synt_sf"/>
</dbReference>
<proteinExistence type="predicted"/>
<dbReference type="SUPFAM" id="SSF69618">
    <property type="entry name" value="HemD-like"/>
    <property type="match status" value="1"/>
</dbReference>
<dbReference type="PANTHER" id="PTHR12390">
    <property type="entry name" value="UROPORPHYRINOGEN III SYNTHASE"/>
    <property type="match status" value="1"/>
</dbReference>
<sequence length="268" mass="27851">MIFSRKRSEHERLSGFFLPGRVSRGIVITRPEPGLGETLAAVEQAGWRGYASPALVVRSRVMASGEARGRRHPVAALLLTSGQAVAAVAQALPMGISFNLPVFAVGGRTAERARAAGFTQVYSADGDALALVGLLRQRLSPKAGPLLLACGAGQGGALAAALRSDGFRVVRRVAYETRSASGLPAEVAGALHEGRIAVIAFFSAQSARSWFDGLRDAALRAAAVRTVALVLSPAIEQGVRSLGWQGPVVVAARPDAASMLAALEQVPL</sequence>
<dbReference type="Pfam" id="PF02602">
    <property type="entry name" value="HEM4"/>
    <property type="match status" value="1"/>
</dbReference>
<evidence type="ECO:0000313" key="3">
    <source>
        <dbReference type="Proteomes" id="UP000664399"/>
    </source>
</evidence>
<dbReference type="Gene3D" id="3.40.50.10090">
    <property type="match status" value="2"/>
</dbReference>
<organism evidence="2 3">
    <name type="scientific">Acetobacter suratthaniensis</name>
    <dbReference type="NCBI Taxonomy" id="1502841"/>
    <lineage>
        <taxon>Bacteria</taxon>
        <taxon>Pseudomonadati</taxon>
        <taxon>Pseudomonadota</taxon>
        <taxon>Alphaproteobacteria</taxon>
        <taxon>Acetobacterales</taxon>
        <taxon>Acetobacteraceae</taxon>
        <taxon>Acetobacter</taxon>
    </lineage>
</organism>
<accession>A0ABS3LHQ5</accession>